<dbReference type="EMBL" id="RQJX01000002">
    <property type="protein sequence ID" value="RQN09687.1"/>
    <property type="molecule type" value="Genomic_DNA"/>
</dbReference>
<comment type="caution">
    <text evidence="2">The sequence shown here is derived from an EMBL/GenBank/DDBJ whole genome shotgun (WGS) entry which is preliminary data.</text>
</comment>
<dbReference type="SUPFAM" id="SSF46785">
    <property type="entry name" value="Winged helix' DNA-binding domain"/>
    <property type="match status" value="1"/>
</dbReference>
<dbReference type="InterPro" id="IPR039422">
    <property type="entry name" value="MarR/SlyA-like"/>
</dbReference>
<dbReference type="InterPro" id="IPR036388">
    <property type="entry name" value="WH-like_DNA-bd_sf"/>
</dbReference>
<sequence length="170" mass="18879">MIEMFHEEKTKLVPMSSHLQGADPRRYDVVRLVQDFTTASLRFTDRAGASRGLHRSDLNALQALVQAREDGRSGLSAKQLAEALTLSPSATTTLLDRLERAGHVTRGLDEHDRRRVTISMTESAGAEARAMFGPLAAAMMEMMSEFSDDEIEVVARFLRAATDVVDEMER</sequence>
<dbReference type="Gene3D" id="1.10.10.10">
    <property type="entry name" value="Winged helix-like DNA-binding domain superfamily/Winged helix DNA-binding domain"/>
    <property type="match status" value="1"/>
</dbReference>
<dbReference type="PANTHER" id="PTHR33164">
    <property type="entry name" value="TRANSCRIPTIONAL REGULATOR, MARR FAMILY"/>
    <property type="match status" value="1"/>
</dbReference>
<evidence type="ECO:0000313" key="2">
    <source>
        <dbReference type="EMBL" id="RQN09687.1"/>
    </source>
</evidence>
<protein>
    <submittedName>
        <fullName evidence="2">MarR family transcriptional regulator</fullName>
    </submittedName>
</protein>
<dbReference type="GO" id="GO:0003700">
    <property type="term" value="F:DNA-binding transcription factor activity"/>
    <property type="evidence" value="ECO:0007669"/>
    <property type="project" value="InterPro"/>
</dbReference>
<name>A0A3N6ZRR4_9ACTN</name>
<keyword evidence="3" id="KW-1185">Reference proteome</keyword>
<evidence type="ECO:0000259" key="1">
    <source>
        <dbReference type="PROSITE" id="PS50995"/>
    </source>
</evidence>
<proteinExistence type="predicted"/>
<dbReference type="InterPro" id="IPR000835">
    <property type="entry name" value="HTH_MarR-typ"/>
</dbReference>
<dbReference type="PRINTS" id="PR00598">
    <property type="entry name" value="HTHMARR"/>
</dbReference>
<feature type="domain" description="HTH marR-type" evidence="1">
    <location>
        <begin position="26"/>
        <end position="163"/>
    </location>
</feature>
<dbReference type="Pfam" id="PF12802">
    <property type="entry name" value="MarR_2"/>
    <property type="match status" value="1"/>
</dbReference>
<dbReference type="Proteomes" id="UP000275225">
    <property type="component" value="Unassembled WGS sequence"/>
</dbReference>
<dbReference type="OrthoDB" id="162531at2"/>
<evidence type="ECO:0000313" key="3">
    <source>
        <dbReference type="Proteomes" id="UP000275225"/>
    </source>
</evidence>
<dbReference type="InterPro" id="IPR036390">
    <property type="entry name" value="WH_DNA-bd_sf"/>
</dbReference>
<organism evidence="2 3">
    <name type="scientific">Aeromicrobium camelliae</name>
    <dbReference type="NCBI Taxonomy" id="1538144"/>
    <lineage>
        <taxon>Bacteria</taxon>
        <taxon>Bacillati</taxon>
        <taxon>Actinomycetota</taxon>
        <taxon>Actinomycetes</taxon>
        <taxon>Propionibacteriales</taxon>
        <taxon>Nocardioidaceae</taxon>
        <taxon>Aeromicrobium</taxon>
    </lineage>
</organism>
<dbReference type="PROSITE" id="PS50995">
    <property type="entry name" value="HTH_MARR_2"/>
    <property type="match status" value="1"/>
</dbReference>
<gene>
    <name evidence="2" type="ORF">EHW97_02250</name>
</gene>
<dbReference type="GO" id="GO:0006950">
    <property type="term" value="P:response to stress"/>
    <property type="evidence" value="ECO:0007669"/>
    <property type="project" value="TreeGrafter"/>
</dbReference>
<dbReference type="PANTHER" id="PTHR33164:SF106">
    <property type="entry name" value="TRANSCRIPTIONAL REGULATORY PROTEIN"/>
    <property type="match status" value="1"/>
</dbReference>
<dbReference type="AlphaFoldDB" id="A0A3N6ZRR4"/>
<dbReference type="SMART" id="SM00347">
    <property type="entry name" value="HTH_MARR"/>
    <property type="match status" value="1"/>
</dbReference>
<accession>A0A3N6ZRR4</accession>
<reference evidence="2 3" key="1">
    <citation type="submission" date="2018-11" db="EMBL/GenBank/DDBJ databases">
        <authorList>
            <person name="Li F."/>
        </authorList>
    </citation>
    <scope>NUCLEOTIDE SEQUENCE [LARGE SCALE GENOMIC DNA]</scope>
    <source>
        <strain evidence="2 3">YS17T</strain>
    </source>
</reference>